<keyword evidence="11" id="KW-1185">Reference proteome</keyword>
<dbReference type="PROSITE" id="PS00107">
    <property type="entry name" value="PROTEIN_KINASE_ATP"/>
    <property type="match status" value="1"/>
</dbReference>
<dbReference type="Proteomes" id="UP001642484">
    <property type="component" value="Unassembled WGS sequence"/>
</dbReference>
<evidence type="ECO:0000256" key="8">
    <source>
        <dbReference type="RuleBase" id="RU000304"/>
    </source>
</evidence>
<dbReference type="PANTHER" id="PTHR11042">
    <property type="entry name" value="EUKARYOTIC TRANSLATION INITIATION FACTOR 2-ALPHA KINASE EIF2-ALPHA KINASE -RELATED"/>
    <property type="match status" value="1"/>
</dbReference>
<evidence type="ECO:0000256" key="5">
    <source>
        <dbReference type="ARBA" id="ARBA00023193"/>
    </source>
</evidence>
<evidence type="ECO:0000256" key="2">
    <source>
        <dbReference type="ARBA" id="ARBA00022741"/>
    </source>
</evidence>
<keyword evidence="4 7" id="KW-0067">ATP-binding</keyword>
<comment type="similarity">
    <text evidence="6">Belongs to the protein kinase superfamily. Ser/Thr protein kinase family. GCN2 subfamily.</text>
</comment>
<organism evidence="10 11">
    <name type="scientific">Durusdinium trenchii</name>
    <dbReference type="NCBI Taxonomy" id="1381693"/>
    <lineage>
        <taxon>Eukaryota</taxon>
        <taxon>Sar</taxon>
        <taxon>Alveolata</taxon>
        <taxon>Dinophyceae</taxon>
        <taxon>Suessiales</taxon>
        <taxon>Symbiodiniaceae</taxon>
        <taxon>Durusdinium</taxon>
    </lineage>
</organism>
<comment type="caution">
    <text evidence="10">The sequence shown here is derived from an EMBL/GenBank/DDBJ whole genome shotgun (WGS) entry which is preliminary data.</text>
</comment>
<protein>
    <recommendedName>
        <fullName evidence="9">Protein kinase domain-containing protein</fullName>
    </recommendedName>
</protein>
<dbReference type="PROSITE" id="PS50011">
    <property type="entry name" value="PROTEIN_KINASE_DOM"/>
    <property type="match status" value="1"/>
</dbReference>
<evidence type="ECO:0000259" key="9">
    <source>
        <dbReference type="PROSITE" id="PS50011"/>
    </source>
</evidence>
<dbReference type="EMBL" id="CAXAMN010011447">
    <property type="protein sequence ID" value="CAK9035283.1"/>
    <property type="molecule type" value="Genomic_DNA"/>
</dbReference>
<dbReference type="SMART" id="SM00220">
    <property type="entry name" value="S_TKc"/>
    <property type="match status" value="1"/>
</dbReference>
<dbReference type="PANTHER" id="PTHR11042:SF138">
    <property type="entry name" value="SERINE_THREONINE-PROTEIN KINASE IKS1-RELATED"/>
    <property type="match status" value="1"/>
</dbReference>
<keyword evidence="5" id="KW-0652">Protein synthesis inhibitor</keyword>
<evidence type="ECO:0000313" key="10">
    <source>
        <dbReference type="EMBL" id="CAK9035283.1"/>
    </source>
</evidence>
<evidence type="ECO:0000256" key="4">
    <source>
        <dbReference type="ARBA" id="ARBA00022840"/>
    </source>
</evidence>
<dbReference type="Pfam" id="PF00069">
    <property type="entry name" value="Pkinase"/>
    <property type="match status" value="1"/>
</dbReference>
<evidence type="ECO:0000256" key="1">
    <source>
        <dbReference type="ARBA" id="ARBA00022679"/>
    </source>
</evidence>
<keyword evidence="8" id="KW-0723">Serine/threonine-protein kinase</keyword>
<dbReference type="PROSITE" id="PS00108">
    <property type="entry name" value="PROTEIN_KINASE_ST"/>
    <property type="match status" value="1"/>
</dbReference>
<dbReference type="InterPro" id="IPR008271">
    <property type="entry name" value="Ser/Thr_kinase_AS"/>
</dbReference>
<dbReference type="CDD" id="cd00180">
    <property type="entry name" value="PKc"/>
    <property type="match status" value="1"/>
</dbReference>
<name>A0ABP0L9J4_9DINO</name>
<proteinExistence type="inferred from homology"/>
<reference evidence="10 11" key="1">
    <citation type="submission" date="2024-02" db="EMBL/GenBank/DDBJ databases">
        <authorList>
            <person name="Chen Y."/>
            <person name="Shah S."/>
            <person name="Dougan E. K."/>
            <person name="Thang M."/>
            <person name="Chan C."/>
        </authorList>
    </citation>
    <scope>NUCLEOTIDE SEQUENCE [LARGE SCALE GENOMIC DNA]</scope>
</reference>
<keyword evidence="3" id="KW-0418">Kinase</keyword>
<dbReference type="Gene3D" id="1.10.510.10">
    <property type="entry name" value="Transferase(Phosphotransferase) domain 1"/>
    <property type="match status" value="1"/>
</dbReference>
<evidence type="ECO:0000256" key="6">
    <source>
        <dbReference type="ARBA" id="ARBA00037982"/>
    </source>
</evidence>
<dbReference type="InterPro" id="IPR000719">
    <property type="entry name" value="Prot_kinase_dom"/>
</dbReference>
<dbReference type="SUPFAM" id="SSF56112">
    <property type="entry name" value="Protein kinase-like (PK-like)"/>
    <property type="match status" value="1"/>
</dbReference>
<keyword evidence="1" id="KW-0808">Transferase</keyword>
<dbReference type="InterPro" id="IPR050339">
    <property type="entry name" value="CC_SR_Kinase"/>
</dbReference>
<feature type="binding site" evidence="7">
    <location>
        <position position="38"/>
    </location>
    <ligand>
        <name>ATP</name>
        <dbReference type="ChEBI" id="CHEBI:30616"/>
    </ligand>
</feature>
<gene>
    <name evidence="10" type="ORF">CCMP2556_LOCUS19833</name>
</gene>
<evidence type="ECO:0000256" key="7">
    <source>
        <dbReference type="PROSITE-ProRule" id="PRU10141"/>
    </source>
</evidence>
<accession>A0ABP0L9J4</accession>
<dbReference type="Gene3D" id="3.30.200.20">
    <property type="entry name" value="Phosphorylase Kinase, domain 1"/>
    <property type="match status" value="1"/>
</dbReference>
<feature type="domain" description="Protein kinase" evidence="9">
    <location>
        <begin position="5"/>
        <end position="318"/>
    </location>
</feature>
<evidence type="ECO:0000313" key="11">
    <source>
        <dbReference type="Proteomes" id="UP001642484"/>
    </source>
</evidence>
<evidence type="ECO:0000256" key="3">
    <source>
        <dbReference type="ARBA" id="ARBA00022777"/>
    </source>
</evidence>
<dbReference type="InterPro" id="IPR011009">
    <property type="entry name" value="Kinase-like_dom_sf"/>
</dbReference>
<keyword evidence="2 7" id="KW-0547">Nucleotide-binding</keyword>
<sequence>MPVFFQETRMLGSGSFGAVFLCRHVLDDMMLGDYAVKKVPVGDNKVWLRDMVREVKTFERLHHPNIVEYKHSWLELSRRSEFCPFVPFLFILMQYCNGGSLAEIIWHDGNLATPKEPLSTEQTWHFLLDILLGLQHLHRQGILHRDLKPTNILLSWPEENSRRTQSPRALLSDFGTAQAFGEPPASATAAASRGYTGTVEYTAPELLFREDEQEREYSEKSDMWSLGMVLYAMCFASLPFFHDDPHVLKGLIKAFVEEKRSASRAEAATPSAEEDASSWLPFDAGGRIGPLRLVLAALLALDAHRRPATTDLLENPVFRRQARRYLRKQEDKSTALPIDSSFNCFD</sequence>
<dbReference type="InterPro" id="IPR017441">
    <property type="entry name" value="Protein_kinase_ATP_BS"/>
</dbReference>